<comment type="caution">
    <text evidence="2">The sequence shown here is derived from an EMBL/GenBank/DDBJ whole genome shotgun (WGS) entry which is preliminary data.</text>
</comment>
<protein>
    <submittedName>
        <fullName evidence="2">Phosphotransferase family protein</fullName>
    </submittedName>
</protein>
<accession>A0ABD5ZII9</accession>
<dbReference type="SUPFAM" id="SSF56112">
    <property type="entry name" value="Protein kinase-like (PK-like)"/>
    <property type="match status" value="1"/>
</dbReference>
<evidence type="ECO:0000313" key="2">
    <source>
        <dbReference type="EMBL" id="MFC7204836.1"/>
    </source>
</evidence>
<evidence type="ECO:0000259" key="1">
    <source>
        <dbReference type="Pfam" id="PF01636"/>
    </source>
</evidence>
<reference evidence="2 3" key="1">
    <citation type="journal article" date="2019" name="Int. J. Syst. Evol. Microbiol.">
        <title>The Global Catalogue of Microorganisms (GCM) 10K type strain sequencing project: providing services to taxonomists for standard genome sequencing and annotation.</title>
        <authorList>
            <consortium name="The Broad Institute Genomics Platform"/>
            <consortium name="The Broad Institute Genome Sequencing Center for Infectious Disease"/>
            <person name="Wu L."/>
            <person name="Ma J."/>
        </authorList>
    </citation>
    <scope>NUCLEOTIDE SEQUENCE [LARGE SCALE GENOMIC DNA]</scope>
    <source>
        <strain evidence="2 3">DSM 29988</strain>
    </source>
</reference>
<dbReference type="PANTHER" id="PTHR21310">
    <property type="entry name" value="AMINOGLYCOSIDE PHOSPHOTRANSFERASE-RELATED-RELATED"/>
    <property type="match status" value="1"/>
</dbReference>
<feature type="domain" description="Aminoglycoside phosphotransferase" evidence="1">
    <location>
        <begin position="31"/>
        <end position="257"/>
    </location>
</feature>
<dbReference type="InterPro" id="IPR051678">
    <property type="entry name" value="AGP_Transferase"/>
</dbReference>
<dbReference type="RefSeq" id="WP_390224872.1">
    <property type="nucleotide sequence ID" value="NZ_JBHTAA010000005.1"/>
</dbReference>
<dbReference type="InterPro" id="IPR011009">
    <property type="entry name" value="Kinase-like_dom_sf"/>
</dbReference>
<organism evidence="2 3">
    <name type="scientific">Haloferax namakaokahaiae</name>
    <dbReference type="NCBI Taxonomy" id="1748331"/>
    <lineage>
        <taxon>Archaea</taxon>
        <taxon>Methanobacteriati</taxon>
        <taxon>Methanobacteriota</taxon>
        <taxon>Stenosarchaea group</taxon>
        <taxon>Halobacteria</taxon>
        <taxon>Halobacteriales</taxon>
        <taxon>Haloferacaceae</taxon>
        <taxon>Haloferax</taxon>
    </lineage>
</organism>
<dbReference type="InterPro" id="IPR002575">
    <property type="entry name" value="Aminoglycoside_PTrfase"/>
</dbReference>
<keyword evidence="3" id="KW-1185">Reference proteome</keyword>
<proteinExistence type="predicted"/>
<dbReference type="EMBL" id="JBHTAA010000005">
    <property type="protein sequence ID" value="MFC7204836.1"/>
    <property type="molecule type" value="Genomic_DNA"/>
</dbReference>
<evidence type="ECO:0000313" key="3">
    <source>
        <dbReference type="Proteomes" id="UP001596481"/>
    </source>
</evidence>
<dbReference type="Pfam" id="PF01636">
    <property type="entry name" value="APH"/>
    <property type="match status" value="1"/>
</dbReference>
<gene>
    <name evidence="2" type="ORF">ACFQJC_15070</name>
</gene>
<name>A0ABD5ZII9_9EURY</name>
<dbReference type="AlphaFoldDB" id="A0ABD5ZII9"/>
<sequence>MDSRVASALAHAFPSRDVAEVHATGPSWNDSNHTVGVAFEDGQRAFVKVAADGDGERIVRESAVIERVAGAGLVPVPEIVARDPDHEIPYLVTEPVDGSVVLDLWDDGDRAELTRRVGAALARVHSLGFDAHGDIFGGGPTELEAERGRWADVLADRIEMMRGLASDTRFDHHYDAVKAAVFRNRDVLDAAPATLVHGDPAQPNAFQQDGEIGFLDWEIAHVGDPARDLHRAQSQQFGSFRSPDPEHLVTALHEGYRSVAGGLPLGYAEREPIYEAVRFLGVSGYTDKWIELIIDEPASEFVSWVEAEMKRRLAEL</sequence>
<dbReference type="Proteomes" id="UP001596481">
    <property type="component" value="Unassembled WGS sequence"/>
</dbReference>
<dbReference type="Gene3D" id="3.90.1200.10">
    <property type="match status" value="1"/>
</dbReference>